<dbReference type="PANTHER" id="PTHR32089">
    <property type="entry name" value="METHYL-ACCEPTING CHEMOTAXIS PROTEIN MCPB"/>
    <property type="match status" value="1"/>
</dbReference>
<dbReference type="GO" id="GO:0007165">
    <property type="term" value="P:signal transduction"/>
    <property type="evidence" value="ECO:0007669"/>
    <property type="project" value="UniProtKB-KW"/>
</dbReference>
<evidence type="ECO:0000256" key="5">
    <source>
        <dbReference type="ARBA" id="ARBA00022989"/>
    </source>
</evidence>
<keyword evidence="3" id="KW-0145">Chemotaxis</keyword>
<gene>
    <name evidence="13" type="ordered locus">Clole_4122</name>
</gene>
<protein>
    <submittedName>
        <fullName evidence="13">Methyl-accepting chemotaxis sensory transducer with Cache sensor</fullName>
    </submittedName>
</protein>
<dbReference type="Proteomes" id="UP000008467">
    <property type="component" value="Chromosome"/>
</dbReference>
<evidence type="ECO:0000256" key="10">
    <source>
        <dbReference type="SAM" id="Phobius"/>
    </source>
</evidence>
<feature type="domain" description="HAMP" evidence="12">
    <location>
        <begin position="320"/>
        <end position="372"/>
    </location>
</feature>
<organism evidence="13 14">
    <name type="scientific">Cellulosilyticum lentocellum (strain ATCC 49066 / DSM 5427 / NCIMB 11756 / RHM5)</name>
    <name type="common">Clostridium lentocellum</name>
    <dbReference type="NCBI Taxonomy" id="642492"/>
    <lineage>
        <taxon>Bacteria</taxon>
        <taxon>Bacillati</taxon>
        <taxon>Bacillota</taxon>
        <taxon>Clostridia</taxon>
        <taxon>Lachnospirales</taxon>
        <taxon>Cellulosilyticaceae</taxon>
        <taxon>Cellulosilyticum</taxon>
    </lineage>
</organism>
<dbReference type="STRING" id="642492.Clole_4122"/>
<feature type="domain" description="Methyl-accepting transducer" evidence="11">
    <location>
        <begin position="377"/>
        <end position="634"/>
    </location>
</feature>
<dbReference type="InterPro" id="IPR033479">
    <property type="entry name" value="dCache_1"/>
</dbReference>
<dbReference type="PROSITE" id="PS50111">
    <property type="entry name" value="CHEMOTAXIS_TRANSDUC_2"/>
    <property type="match status" value="1"/>
</dbReference>
<dbReference type="InterPro" id="IPR003660">
    <property type="entry name" value="HAMP_dom"/>
</dbReference>
<keyword evidence="14" id="KW-1185">Reference proteome</keyword>
<dbReference type="Pfam" id="PF00672">
    <property type="entry name" value="HAMP"/>
    <property type="match status" value="1"/>
</dbReference>
<dbReference type="Gene3D" id="3.30.450.20">
    <property type="entry name" value="PAS domain"/>
    <property type="match status" value="2"/>
</dbReference>
<dbReference type="Pfam" id="PF00015">
    <property type="entry name" value="MCPsignal"/>
    <property type="match status" value="1"/>
</dbReference>
<dbReference type="SUPFAM" id="SSF58104">
    <property type="entry name" value="Methyl-accepting chemotaxis protein (MCP) signaling domain"/>
    <property type="match status" value="1"/>
</dbReference>
<keyword evidence="5 10" id="KW-1133">Transmembrane helix</keyword>
<dbReference type="GO" id="GO:0005886">
    <property type="term" value="C:plasma membrane"/>
    <property type="evidence" value="ECO:0007669"/>
    <property type="project" value="UniProtKB-SubCell"/>
</dbReference>
<dbReference type="CDD" id="cd06225">
    <property type="entry name" value="HAMP"/>
    <property type="match status" value="1"/>
</dbReference>
<evidence type="ECO:0000259" key="12">
    <source>
        <dbReference type="PROSITE" id="PS50885"/>
    </source>
</evidence>
<dbReference type="SUPFAM" id="SSF103190">
    <property type="entry name" value="Sensory domain-like"/>
    <property type="match status" value="1"/>
</dbReference>
<evidence type="ECO:0000313" key="14">
    <source>
        <dbReference type="Proteomes" id="UP000008467"/>
    </source>
</evidence>
<dbReference type="PANTHER" id="PTHR32089:SF112">
    <property type="entry name" value="LYSOZYME-LIKE PROTEIN-RELATED"/>
    <property type="match status" value="1"/>
</dbReference>
<evidence type="ECO:0000259" key="11">
    <source>
        <dbReference type="PROSITE" id="PS50111"/>
    </source>
</evidence>
<dbReference type="SMART" id="SM00283">
    <property type="entry name" value="MA"/>
    <property type="match status" value="1"/>
</dbReference>
<evidence type="ECO:0000256" key="2">
    <source>
        <dbReference type="ARBA" id="ARBA00022475"/>
    </source>
</evidence>
<dbReference type="CDD" id="cd12912">
    <property type="entry name" value="PDC2_MCP_like"/>
    <property type="match status" value="1"/>
</dbReference>
<accession>F2JM16</accession>
<evidence type="ECO:0000256" key="3">
    <source>
        <dbReference type="ARBA" id="ARBA00022500"/>
    </source>
</evidence>
<dbReference type="GO" id="GO:0006935">
    <property type="term" value="P:chemotaxis"/>
    <property type="evidence" value="ECO:0007669"/>
    <property type="project" value="UniProtKB-KW"/>
</dbReference>
<dbReference type="eggNOG" id="COG0840">
    <property type="taxonomic scope" value="Bacteria"/>
</dbReference>
<keyword evidence="7 9" id="KW-0807">Transducer</keyword>
<dbReference type="InterPro" id="IPR004089">
    <property type="entry name" value="MCPsignal_dom"/>
</dbReference>
<evidence type="ECO:0000256" key="7">
    <source>
        <dbReference type="ARBA" id="ARBA00023224"/>
    </source>
</evidence>
<proteinExistence type="inferred from homology"/>
<dbReference type="AlphaFoldDB" id="F2JM16"/>
<dbReference type="Pfam" id="PF02743">
    <property type="entry name" value="dCache_1"/>
    <property type="match status" value="1"/>
</dbReference>
<keyword evidence="4 10" id="KW-0812">Transmembrane</keyword>
<evidence type="ECO:0000256" key="8">
    <source>
        <dbReference type="ARBA" id="ARBA00029447"/>
    </source>
</evidence>
<comment type="subcellular location">
    <subcellularLocation>
        <location evidence="1">Cell membrane</location>
        <topology evidence="1">Multi-pass membrane protein</topology>
    </subcellularLocation>
</comment>
<feature type="transmembrane region" description="Helical" evidence="10">
    <location>
        <begin position="21"/>
        <end position="42"/>
    </location>
</feature>
<dbReference type="PROSITE" id="PS50885">
    <property type="entry name" value="HAMP"/>
    <property type="match status" value="1"/>
</dbReference>
<dbReference type="RefSeq" id="WP_013659067.1">
    <property type="nucleotide sequence ID" value="NC_015275.1"/>
</dbReference>
<evidence type="ECO:0000256" key="9">
    <source>
        <dbReference type="PROSITE-ProRule" id="PRU00284"/>
    </source>
</evidence>
<dbReference type="KEGG" id="cle:Clole_4122"/>
<comment type="similarity">
    <text evidence="8">Belongs to the methyl-accepting chemotaxis (MCP) protein family.</text>
</comment>
<feature type="transmembrane region" description="Helical" evidence="10">
    <location>
        <begin position="292"/>
        <end position="315"/>
    </location>
</feature>
<evidence type="ECO:0000256" key="4">
    <source>
        <dbReference type="ARBA" id="ARBA00022692"/>
    </source>
</evidence>
<reference evidence="13 14" key="1">
    <citation type="journal article" date="2011" name="J. Bacteriol.">
        <title>Complete genome sequence of the cellulose-degrading bacterium Cellulosilyticum lentocellum.</title>
        <authorList>
            <consortium name="US DOE Joint Genome Institute"/>
            <person name="Miller D.A."/>
            <person name="Suen G."/>
            <person name="Bruce D."/>
            <person name="Copeland A."/>
            <person name="Cheng J.F."/>
            <person name="Detter C."/>
            <person name="Goodwin L.A."/>
            <person name="Han C.S."/>
            <person name="Hauser L.J."/>
            <person name="Land M.L."/>
            <person name="Lapidus A."/>
            <person name="Lucas S."/>
            <person name="Meincke L."/>
            <person name="Pitluck S."/>
            <person name="Tapia R."/>
            <person name="Teshima H."/>
            <person name="Woyke T."/>
            <person name="Fox B.G."/>
            <person name="Angert E.R."/>
            <person name="Currie C.R."/>
        </authorList>
    </citation>
    <scope>NUCLEOTIDE SEQUENCE [LARGE SCALE GENOMIC DNA]</scope>
    <source>
        <strain evidence="14">ATCC 49066 / DSM 5427 / NCIMB 11756 / RHM5</strain>
    </source>
</reference>
<evidence type="ECO:0000313" key="13">
    <source>
        <dbReference type="EMBL" id="ADZ85796.1"/>
    </source>
</evidence>
<evidence type="ECO:0000256" key="1">
    <source>
        <dbReference type="ARBA" id="ARBA00004651"/>
    </source>
</evidence>
<dbReference type="InterPro" id="IPR029151">
    <property type="entry name" value="Sensor-like_sf"/>
</dbReference>
<dbReference type="SMART" id="SM00304">
    <property type="entry name" value="HAMP"/>
    <property type="match status" value="1"/>
</dbReference>
<keyword evidence="2" id="KW-1003">Cell membrane</keyword>
<evidence type="ECO:0000256" key="6">
    <source>
        <dbReference type="ARBA" id="ARBA00023136"/>
    </source>
</evidence>
<keyword evidence="6 10" id="KW-0472">Membrane</keyword>
<name>F2JM16_CELLD</name>
<dbReference type="EMBL" id="CP002582">
    <property type="protein sequence ID" value="ADZ85796.1"/>
    <property type="molecule type" value="Genomic_DNA"/>
</dbReference>
<dbReference type="HOGENOM" id="CLU_000445_107_19_9"/>
<sequence>MKTQITKQQMKEKQTTIRKKLMLMIIPIMVLALSMLGAISIFNIRSVMLDDTYRSLREQAVANANKISAWVQGVFGNLNSVQSSLENIDFKSDEEELKYLASTLELHQAFPNGIYGGDETGIYLDGSGWVPDADFVVTERPWYKEGLTHEKFTFGEPYLDDNTKGFIVSATTKIKREDKKNFVASADVSLNDVTSIVANINIMDTDSGYGFLVDQQNNMILGHKNSEWNAKMISTSDESSFMAEVAGYIQEEDFKLHTIKDEGKDYFVMVEPIEGTTWRLVTCVARNEIVAVLYKVTGVYLILALIFIIIISVIVMKVINSMMEPVGILTEGLTRITEGDFTVMIDTKSHDEIGRMSEALKKYIIYMKKLINDIKLISSELDQNADTGKESALFLNQMAEGQYEAMNNTHKTVEELVKSVTEVAEHATSLAQIVGVTNEHSNEADDKMNHTVRATAEGQQDMNKVRQMMDVIIVTMGTLIESVEEVNTSTGKINEIIKFIEDMASQTNLLSLNASIEAARAGEAGKGFSVVAQEIGKLAEMSANSTKEISEIISGVQEQVGAMVEKTKDSASIVEENKSSINKAYSTFEKIYSEITEASKLVANIKDTITQVDEVATSMAAISEEQSASAEEILSTIEMMTGRSKRFNEESEKVEKTATIAASSSVTLVEYMNKFKLD</sequence>
<dbReference type="CDD" id="cd18773">
    <property type="entry name" value="PDC1_HK_sensor"/>
    <property type="match status" value="1"/>
</dbReference>
<dbReference type="Gene3D" id="1.10.287.950">
    <property type="entry name" value="Methyl-accepting chemotaxis protein"/>
    <property type="match status" value="1"/>
</dbReference>